<dbReference type="EMBL" id="JABFAC010000011">
    <property type="protein sequence ID" value="MBA0628528.1"/>
    <property type="molecule type" value="Genomic_DNA"/>
</dbReference>
<keyword evidence="2" id="KW-1185">Reference proteome</keyword>
<comment type="caution">
    <text evidence="1">The sequence shown here is derived from an EMBL/GenBank/DDBJ whole genome shotgun (WGS) entry which is preliminary data.</text>
</comment>
<organism evidence="1 2">
    <name type="scientific">Gossypium davidsonii</name>
    <name type="common">Davidson's cotton</name>
    <name type="synonym">Gossypium klotzschianum subsp. davidsonii</name>
    <dbReference type="NCBI Taxonomy" id="34287"/>
    <lineage>
        <taxon>Eukaryota</taxon>
        <taxon>Viridiplantae</taxon>
        <taxon>Streptophyta</taxon>
        <taxon>Embryophyta</taxon>
        <taxon>Tracheophyta</taxon>
        <taxon>Spermatophyta</taxon>
        <taxon>Magnoliopsida</taxon>
        <taxon>eudicotyledons</taxon>
        <taxon>Gunneridae</taxon>
        <taxon>Pentapetalae</taxon>
        <taxon>rosids</taxon>
        <taxon>malvids</taxon>
        <taxon>Malvales</taxon>
        <taxon>Malvaceae</taxon>
        <taxon>Malvoideae</taxon>
        <taxon>Gossypium</taxon>
    </lineage>
</organism>
<evidence type="ECO:0000313" key="2">
    <source>
        <dbReference type="Proteomes" id="UP000593561"/>
    </source>
</evidence>
<dbReference type="Proteomes" id="UP000593561">
    <property type="component" value="Unassembled WGS sequence"/>
</dbReference>
<sequence>MRFCEIIVERDLMTVIKKLQSPKNDRSLIGIIINKIKEQKPKDLRALSLITYRVK</sequence>
<name>A0A7J8SQX9_GOSDV</name>
<proteinExistence type="predicted"/>
<protein>
    <submittedName>
        <fullName evidence="1">Uncharacterized protein</fullName>
    </submittedName>
</protein>
<evidence type="ECO:0000313" key="1">
    <source>
        <dbReference type="EMBL" id="MBA0628528.1"/>
    </source>
</evidence>
<accession>A0A7J8SQX9</accession>
<gene>
    <name evidence="1" type="ORF">Godav_023246</name>
</gene>
<dbReference type="AlphaFoldDB" id="A0A7J8SQX9"/>
<reference evidence="1 2" key="1">
    <citation type="journal article" date="2019" name="Genome Biol. Evol.">
        <title>Insights into the evolution of the New World diploid cottons (Gossypium, subgenus Houzingenia) based on genome sequencing.</title>
        <authorList>
            <person name="Grover C.E."/>
            <person name="Arick M.A. 2nd"/>
            <person name="Thrash A."/>
            <person name="Conover J.L."/>
            <person name="Sanders W.S."/>
            <person name="Peterson D.G."/>
            <person name="Frelichowski J.E."/>
            <person name="Scheffler J.A."/>
            <person name="Scheffler B.E."/>
            <person name="Wendel J.F."/>
        </authorList>
    </citation>
    <scope>NUCLEOTIDE SEQUENCE [LARGE SCALE GENOMIC DNA]</scope>
    <source>
        <strain evidence="1">27</strain>
        <tissue evidence="1">Leaf</tissue>
    </source>
</reference>